<comment type="caution">
    <text evidence="2">The sequence shown here is derived from an EMBL/GenBank/DDBJ whole genome shotgun (WGS) entry which is preliminary data.</text>
</comment>
<reference evidence="2 3" key="1">
    <citation type="submission" date="2024-04" db="EMBL/GenBank/DDBJ databases">
        <title>The reference genome of an endangered Asteraceae, Deinandra increscens subsp. villosa, native to the Central Coast of California.</title>
        <authorList>
            <person name="Guilliams M."/>
            <person name="Hasenstab-Lehman K."/>
            <person name="Meyer R."/>
            <person name="Mcevoy S."/>
        </authorList>
    </citation>
    <scope>NUCLEOTIDE SEQUENCE [LARGE SCALE GENOMIC DNA]</scope>
    <source>
        <tissue evidence="2">Leaf</tissue>
    </source>
</reference>
<evidence type="ECO:0000313" key="3">
    <source>
        <dbReference type="Proteomes" id="UP001408789"/>
    </source>
</evidence>
<gene>
    <name evidence="2" type="ORF">SSX86_008311</name>
</gene>
<accession>A0AAP0H4E6</accession>
<dbReference type="Proteomes" id="UP001408789">
    <property type="component" value="Unassembled WGS sequence"/>
</dbReference>
<evidence type="ECO:0000256" key="1">
    <source>
        <dbReference type="SAM" id="MobiDB-lite"/>
    </source>
</evidence>
<name>A0AAP0H4E6_9ASTR</name>
<evidence type="ECO:0000313" key="2">
    <source>
        <dbReference type="EMBL" id="KAK9071881.1"/>
    </source>
</evidence>
<dbReference type="AlphaFoldDB" id="A0AAP0H4E6"/>
<feature type="region of interest" description="Disordered" evidence="1">
    <location>
        <begin position="1"/>
        <end position="30"/>
    </location>
</feature>
<organism evidence="2 3">
    <name type="scientific">Deinandra increscens subsp. villosa</name>
    <dbReference type="NCBI Taxonomy" id="3103831"/>
    <lineage>
        <taxon>Eukaryota</taxon>
        <taxon>Viridiplantae</taxon>
        <taxon>Streptophyta</taxon>
        <taxon>Embryophyta</taxon>
        <taxon>Tracheophyta</taxon>
        <taxon>Spermatophyta</taxon>
        <taxon>Magnoliopsida</taxon>
        <taxon>eudicotyledons</taxon>
        <taxon>Gunneridae</taxon>
        <taxon>Pentapetalae</taxon>
        <taxon>asterids</taxon>
        <taxon>campanulids</taxon>
        <taxon>Asterales</taxon>
        <taxon>Asteraceae</taxon>
        <taxon>Asteroideae</taxon>
        <taxon>Heliantheae alliance</taxon>
        <taxon>Madieae</taxon>
        <taxon>Madiinae</taxon>
        <taxon>Deinandra</taxon>
    </lineage>
</organism>
<protein>
    <submittedName>
        <fullName evidence="2">Uncharacterized protein</fullName>
    </submittedName>
</protein>
<sequence>MMKRSCDTHTVVPSQRAAGHHPSNTNRWDSISKMRGLSDAELEDWADAKKTLLECGKRERSDLAQKARVRWAIDGDDNSRFFHGLFRPMCAVGRINGLLIDGVWVNDPEKVMKINVGRTS</sequence>
<proteinExistence type="predicted"/>
<dbReference type="EMBL" id="JBCNJP010000010">
    <property type="protein sequence ID" value="KAK9071881.1"/>
    <property type="molecule type" value="Genomic_DNA"/>
</dbReference>
<keyword evidence="3" id="KW-1185">Reference proteome</keyword>